<feature type="transmembrane region" description="Helical" evidence="8">
    <location>
        <begin position="620"/>
        <end position="639"/>
    </location>
</feature>
<protein>
    <recommendedName>
        <fullName evidence="9">ML-like domain-containing protein</fullName>
    </recommendedName>
</protein>
<feature type="transmembrane region" description="Helical" evidence="8">
    <location>
        <begin position="479"/>
        <end position="502"/>
    </location>
</feature>
<feature type="compositionally biased region" description="Basic and acidic residues" evidence="7">
    <location>
        <begin position="1075"/>
        <end position="1086"/>
    </location>
</feature>
<feature type="transmembrane region" description="Helical" evidence="8">
    <location>
        <begin position="401"/>
        <end position="426"/>
    </location>
</feature>
<evidence type="ECO:0000256" key="3">
    <source>
        <dbReference type="ARBA" id="ARBA00022692"/>
    </source>
</evidence>
<feature type="region of interest" description="Disordered" evidence="7">
    <location>
        <begin position="789"/>
        <end position="917"/>
    </location>
</feature>
<evidence type="ECO:0000259" key="9">
    <source>
        <dbReference type="SMART" id="SM01320"/>
    </source>
</evidence>
<comment type="subcellular location">
    <subcellularLocation>
        <location evidence="1">Membrane</location>
        <topology evidence="1">Multi-pass membrane protein</topology>
    </subcellularLocation>
</comment>
<dbReference type="InterPro" id="IPR010308">
    <property type="entry name" value="TRP_C"/>
</dbReference>
<keyword evidence="3 8" id="KW-0812">Transmembrane</keyword>
<dbReference type="SMART" id="SM01320">
    <property type="entry name" value="TRP_N"/>
    <property type="match status" value="1"/>
</dbReference>
<evidence type="ECO:0000256" key="8">
    <source>
        <dbReference type="SAM" id="Phobius"/>
    </source>
</evidence>
<dbReference type="GO" id="GO:0055085">
    <property type="term" value="P:transmembrane transport"/>
    <property type="evidence" value="ECO:0007669"/>
    <property type="project" value="TreeGrafter"/>
</dbReference>
<evidence type="ECO:0000256" key="2">
    <source>
        <dbReference type="ARBA" id="ARBA00010642"/>
    </source>
</evidence>
<dbReference type="AlphaFoldDB" id="A0A8H6FZA8"/>
<dbReference type="EMBL" id="JACCJC010000014">
    <property type="protein sequence ID" value="KAF6237517.1"/>
    <property type="molecule type" value="Genomic_DNA"/>
</dbReference>
<keyword evidence="6 8" id="KW-0472">Membrane</keyword>
<dbReference type="Pfam" id="PF14558">
    <property type="entry name" value="TRP_N"/>
    <property type="match status" value="1"/>
</dbReference>
<evidence type="ECO:0000313" key="10">
    <source>
        <dbReference type="EMBL" id="KAF6237517.1"/>
    </source>
</evidence>
<feature type="transmembrane region" description="Helical" evidence="8">
    <location>
        <begin position="560"/>
        <end position="577"/>
    </location>
</feature>
<dbReference type="Proteomes" id="UP000578531">
    <property type="component" value="Unassembled WGS sequence"/>
</dbReference>
<dbReference type="GO" id="GO:0016020">
    <property type="term" value="C:membrane"/>
    <property type="evidence" value="ECO:0007669"/>
    <property type="project" value="UniProtKB-SubCell"/>
</dbReference>
<feature type="region of interest" description="Disordered" evidence="7">
    <location>
        <begin position="939"/>
        <end position="1233"/>
    </location>
</feature>
<feature type="transmembrane region" description="Helical" evidence="8">
    <location>
        <begin position="269"/>
        <end position="288"/>
    </location>
</feature>
<dbReference type="OrthoDB" id="5312224at2759"/>
<feature type="compositionally biased region" description="Basic and acidic residues" evidence="7">
    <location>
        <begin position="859"/>
        <end position="884"/>
    </location>
</feature>
<feature type="compositionally biased region" description="Basic and acidic residues" evidence="7">
    <location>
        <begin position="1010"/>
        <end position="1022"/>
    </location>
</feature>
<keyword evidence="11" id="KW-1185">Reference proteome</keyword>
<keyword evidence="5 8" id="KW-1133">Transmembrane helix</keyword>
<name>A0A8H6FZA8_9LECA</name>
<comment type="similarity">
    <text evidence="2">Belongs to the transient receptor potential (TRP) ion channel family.</text>
</comment>
<keyword evidence="4" id="KW-0732">Signal</keyword>
<accession>A0A8H6FZA8</accession>
<feature type="transmembrane region" description="Helical" evidence="8">
    <location>
        <begin position="446"/>
        <end position="467"/>
    </location>
</feature>
<evidence type="ECO:0000256" key="1">
    <source>
        <dbReference type="ARBA" id="ARBA00004141"/>
    </source>
</evidence>
<evidence type="ECO:0000256" key="5">
    <source>
        <dbReference type="ARBA" id="ARBA00022989"/>
    </source>
</evidence>
<feature type="compositionally biased region" description="Acidic residues" evidence="7">
    <location>
        <begin position="997"/>
        <end position="1009"/>
    </location>
</feature>
<proteinExistence type="inferred from homology"/>
<dbReference type="PANTHER" id="PTHR31145:SF6">
    <property type="entry name" value="INTEGRAL MEMBRANE PROTEIN (AFU_ORTHOLOGUE AFUA_7G01610)"/>
    <property type="match status" value="1"/>
</dbReference>
<dbReference type="InterPro" id="IPR032800">
    <property type="entry name" value="TRP_N"/>
</dbReference>
<dbReference type="PANTHER" id="PTHR31145">
    <property type="entry name" value="INTEGRAL MEMBRANE PROTEIN (AFU_ORTHOLOGUE AFUA_7G01610)"/>
    <property type="match status" value="1"/>
</dbReference>
<feature type="domain" description="ML-like" evidence="9">
    <location>
        <begin position="74"/>
        <end position="262"/>
    </location>
</feature>
<dbReference type="InterPro" id="IPR040241">
    <property type="entry name" value="TRP_Flc/Pkd2-like"/>
</dbReference>
<dbReference type="RefSeq" id="XP_037166841.1">
    <property type="nucleotide sequence ID" value="XM_037306331.1"/>
</dbReference>
<evidence type="ECO:0000256" key="7">
    <source>
        <dbReference type="SAM" id="MobiDB-lite"/>
    </source>
</evidence>
<organism evidence="10 11">
    <name type="scientific">Letharia columbiana</name>
    <dbReference type="NCBI Taxonomy" id="112416"/>
    <lineage>
        <taxon>Eukaryota</taxon>
        <taxon>Fungi</taxon>
        <taxon>Dikarya</taxon>
        <taxon>Ascomycota</taxon>
        <taxon>Pezizomycotina</taxon>
        <taxon>Lecanoromycetes</taxon>
        <taxon>OSLEUM clade</taxon>
        <taxon>Lecanoromycetidae</taxon>
        <taxon>Lecanorales</taxon>
        <taxon>Lecanorineae</taxon>
        <taxon>Parmeliaceae</taxon>
        <taxon>Letharia</taxon>
    </lineage>
</organism>
<feature type="compositionally biased region" description="Polar residues" evidence="7">
    <location>
        <begin position="1124"/>
        <end position="1147"/>
    </location>
</feature>
<dbReference type="GeneID" id="59286072"/>
<evidence type="ECO:0000313" key="11">
    <source>
        <dbReference type="Proteomes" id="UP000578531"/>
    </source>
</evidence>
<sequence>MGEASWDAQLQYTQGLMATAEAKGQSRKSQKLPWPCDILPRRPPWKTRSCQDTPSTFNILRTVLLALFLPIRLSTAAFINFGNCLSPDTINSNNPETLQFVPLFVWATFNTSAKSYNLNVTAYGNVAGIATQQPYPSQTDPQWTNPNDTVGKIPDVYGSGPDALYTTFTTEFNVLDYTPYAPDAARFCNTSSVTACPVAPVFNFNGTESNISELPGITAAHDLYSSYAFTSINTFLRLKSGDPHADPLACIEASVTPDLGHTISRTLTYLPLVVLILVAIATATAAIFSPWGSTDVFKFTSNYGRDDDLLRLVTPGFGDCLQYIQFIVLIGSLSLNYPGFYQPVVSQVSWSALMFNESFVTHGSGSQSLLDGIYVANGSYGLDRMSQLVGMTADKDIWAGMVIWLLVIVVSVVTLIQIGFACRWAYRFISDTREEDLRQKNLPFSLGNAIRVVFNYFLLPIVALSTFQLVIAGHSPGSTVGFATVLLVALIGFAGFLLWLIATTRPRSYLFDDLPTVLLYGPLYNTYSDNAATFALVPVMLTFIRGIAIGAVQPSGIAQLVLLAICEVINILTLNAFRPFHSPTSMNAFHTFFAVVRLLTVLLSVAFLPSLGVKDAPRGWIGYIILLMHAIVLVFGFFLNACQTLIEVLARLAGAGGEEGVGGGAARGGLVKVFGMRQLSRRNPRRSGRARQSVTSDAAILAQESDQKSLQWNGGRSRSMSGSSAILLNRQGTSDNRTSVGLDSVSAGGAGETPISGGASAFSYVPGGSQAAGHGATAGGIVNLRNAETADPYYRPPRQRRTTMDANSPQERTRGSWGSPDWANRRWSHHSPDLEGSPQPTEGPSASGRDTPIPAHLSGARDRSDSDAEEPRQSKTDYATREVDFYYGVRGPALSNQPTRRLKTGPADPTGPVISASGWIKSLFGGKTKEKGKGFEVVRSSRAPPMGRQTPSGAIIPGEEVRYLDEPGVNQPERSRDLALSDQGDAIGAGTRHLPDEESPVSSEDDEGDDRSLSDEDWRPNRESQISQFPPTLPNIETPGGIELPSRIASKASSRPTRESTRRSTRPSIPRKSSRRDSSTDLEKFGARLSTVAPSPPITPKISAHQRLQPPEDNSKRFPFYSHHATSPSQGTQLSAGGDSMNSSMFSPGTRETDEAGYAQHARHSSSVLGSLAPGFQQLDRPTSMGYVQQHRASDNIHTANSDGPSMLGSSAELVDDPDQRSVSPDAQQAHAF</sequence>
<reference evidence="10 11" key="1">
    <citation type="journal article" date="2020" name="Genomics">
        <title>Complete, high-quality genomes from long-read metagenomic sequencing of two wolf lichen thalli reveals enigmatic genome architecture.</title>
        <authorList>
            <person name="McKenzie S.K."/>
            <person name="Walston R.F."/>
            <person name="Allen J.L."/>
        </authorList>
    </citation>
    <scope>NUCLEOTIDE SEQUENCE [LARGE SCALE GENOMIC DNA]</scope>
    <source>
        <strain evidence="10">WasteWater2</strain>
    </source>
</reference>
<comment type="caution">
    <text evidence="10">The sequence shown here is derived from an EMBL/GenBank/DDBJ whole genome shotgun (WGS) entry which is preliminary data.</text>
</comment>
<gene>
    <name evidence="10" type="ORF">HO173_004407</name>
</gene>
<evidence type="ECO:0000256" key="6">
    <source>
        <dbReference type="ARBA" id="ARBA00023136"/>
    </source>
</evidence>
<dbReference type="Pfam" id="PF06011">
    <property type="entry name" value="TRP"/>
    <property type="match status" value="1"/>
</dbReference>
<feature type="transmembrane region" description="Helical" evidence="8">
    <location>
        <begin position="589"/>
        <end position="608"/>
    </location>
</feature>
<evidence type="ECO:0000256" key="4">
    <source>
        <dbReference type="ARBA" id="ARBA00022729"/>
    </source>
</evidence>